<dbReference type="EMBL" id="CP003622">
    <property type="protein sequence ID" value="AFZ15532.1"/>
    <property type="molecule type" value="Genomic_DNA"/>
</dbReference>
<evidence type="ECO:0000313" key="3">
    <source>
        <dbReference type="Proteomes" id="UP000010472"/>
    </source>
</evidence>
<dbReference type="RefSeq" id="WP_015179963.1">
    <property type="nucleotide sequence ID" value="NC_019734.1"/>
</dbReference>
<dbReference type="InterPro" id="IPR045430">
    <property type="entry name" value="EAD1"/>
</dbReference>
<evidence type="ECO:0000313" key="2">
    <source>
        <dbReference type="EMBL" id="AFZ15532.1"/>
    </source>
</evidence>
<sequence length="352" mass="40276">MELKGNQFQLLIQALGDAFPDLSRLEMMVRLQLDKNINEISVQKALDLVLFDLIKIADSEGWLKDLIQKAHFSNPNNVLLKNYCNEYLYNYSLKENSPTPSIEKGNQCSSSTILGQEQAMVKKPHELLNPCNFDLSELIKQCLNILDEKQGIVGLAVSYDQDPFLKYFCERLKDRLGKSNISCKDALTLNYFTPVDQAVSIIKRYKSLLQTHEVICPIRVQVSDSTLSHEFWQKASAEFNNDFEYRLIIIMVGSESICFPKGVNQISSPTFTKADAHDWIVDVTKAMGWEDHVIDEWKSLMKSDCLQSDTNNGFLDVRLVYEHLVDTIDLLQKMPSADNFITTLKQRIQAYV</sequence>
<accession>K9W703</accession>
<dbReference type="Proteomes" id="UP000010472">
    <property type="component" value="Plasmid pCRI9333.02"/>
</dbReference>
<geneLocation type="plasmid" evidence="2 3">
    <name>pCRI9333.02</name>
</geneLocation>
<proteinExistence type="predicted"/>
<dbReference type="OrthoDB" id="517890at2"/>
<dbReference type="Pfam" id="PF19955">
    <property type="entry name" value="EAD1"/>
    <property type="match status" value="1"/>
</dbReference>
<evidence type="ECO:0000259" key="1">
    <source>
        <dbReference type="Pfam" id="PF19955"/>
    </source>
</evidence>
<name>K9W703_9CYAN</name>
<dbReference type="KEGG" id="cep:Cri9333_4757"/>
<dbReference type="AlphaFoldDB" id="K9W703"/>
<dbReference type="HOGENOM" id="CLU_786904_0_0_3"/>
<gene>
    <name evidence="2" type="ORF">Cri9333_4757</name>
</gene>
<keyword evidence="3" id="KW-1185">Reference proteome</keyword>
<keyword evidence="2" id="KW-0614">Plasmid</keyword>
<reference evidence="2 3" key="1">
    <citation type="submission" date="2012-06" db="EMBL/GenBank/DDBJ databases">
        <title>Finished plasmid 2 of genome of Crinalium epipsammum PCC 9333.</title>
        <authorList>
            <consortium name="US DOE Joint Genome Institute"/>
            <person name="Gugger M."/>
            <person name="Coursin T."/>
            <person name="Rippka R."/>
            <person name="Tandeau De Marsac N."/>
            <person name="Huntemann M."/>
            <person name="Wei C.-L."/>
            <person name="Han J."/>
            <person name="Detter J.C."/>
            <person name="Han C."/>
            <person name="Tapia R."/>
            <person name="Davenport K."/>
            <person name="Daligault H."/>
            <person name="Erkkila T."/>
            <person name="Gu W."/>
            <person name="Munk A.C.C."/>
            <person name="Teshima H."/>
            <person name="Xu Y."/>
            <person name="Chain P."/>
            <person name="Chen A."/>
            <person name="Krypides N."/>
            <person name="Mavromatis K."/>
            <person name="Markowitz V."/>
            <person name="Szeto E."/>
            <person name="Ivanova N."/>
            <person name="Mikhailova N."/>
            <person name="Ovchinnikova G."/>
            <person name="Pagani I."/>
            <person name="Pati A."/>
            <person name="Goodwin L."/>
            <person name="Peters L."/>
            <person name="Pitluck S."/>
            <person name="Woyke T."/>
            <person name="Kerfeld C."/>
        </authorList>
    </citation>
    <scope>NUCLEOTIDE SEQUENCE [LARGE SCALE GENOMIC DNA]</scope>
    <source>
        <strain evidence="2 3">PCC 9333</strain>
        <plasmid evidence="3">Plasmid pCRI9333.02</plasmid>
    </source>
</reference>
<feature type="domain" description="Effector-associated" evidence="1">
    <location>
        <begin position="1"/>
        <end position="87"/>
    </location>
</feature>
<organism evidence="2 3">
    <name type="scientific">Crinalium epipsammum PCC 9333</name>
    <dbReference type="NCBI Taxonomy" id="1173022"/>
    <lineage>
        <taxon>Bacteria</taxon>
        <taxon>Bacillati</taxon>
        <taxon>Cyanobacteriota</taxon>
        <taxon>Cyanophyceae</taxon>
        <taxon>Gomontiellales</taxon>
        <taxon>Gomontiellaceae</taxon>
        <taxon>Crinalium</taxon>
    </lineage>
</organism>
<protein>
    <recommendedName>
        <fullName evidence="1">Effector-associated domain-containing protein</fullName>
    </recommendedName>
</protein>